<name>A0A2N3HRN9_9BACT</name>
<evidence type="ECO:0000313" key="2">
    <source>
        <dbReference type="EMBL" id="PKQ60713.1"/>
    </source>
</evidence>
<keyword evidence="1" id="KW-0812">Transmembrane</keyword>
<dbReference type="Proteomes" id="UP000233535">
    <property type="component" value="Unassembled WGS sequence"/>
</dbReference>
<evidence type="ECO:0000256" key="1">
    <source>
        <dbReference type="SAM" id="Phobius"/>
    </source>
</evidence>
<keyword evidence="1" id="KW-1133">Transmembrane helix</keyword>
<keyword evidence="3" id="KW-1185">Reference proteome</keyword>
<keyword evidence="1" id="KW-0472">Membrane</keyword>
<protein>
    <submittedName>
        <fullName evidence="2">Uncharacterized protein</fullName>
    </submittedName>
</protein>
<gene>
    <name evidence="2" type="ORF">BZG02_18500</name>
</gene>
<dbReference type="EMBL" id="MVDD01000022">
    <property type="protein sequence ID" value="PKQ60713.1"/>
    <property type="molecule type" value="Genomic_DNA"/>
</dbReference>
<dbReference type="AlphaFoldDB" id="A0A2N3HRN9"/>
<organism evidence="2 3">
    <name type="scientific">Labilibaculum filiforme</name>
    <dbReference type="NCBI Taxonomy" id="1940526"/>
    <lineage>
        <taxon>Bacteria</taxon>
        <taxon>Pseudomonadati</taxon>
        <taxon>Bacteroidota</taxon>
        <taxon>Bacteroidia</taxon>
        <taxon>Marinilabiliales</taxon>
        <taxon>Marinifilaceae</taxon>
        <taxon>Labilibaculum</taxon>
    </lineage>
</organism>
<feature type="transmembrane region" description="Helical" evidence="1">
    <location>
        <begin position="36"/>
        <end position="53"/>
    </location>
</feature>
<accession>A0A2N3HRN9</accession>
<reference evidence="2 3" key="1">
    <citation type="journal article" date="2017" name="Front. Microbiol.">
        <title>Labilibaculum manganireducens gen. nov., sp. nov. and Labilibaculum filiforme sp. nov., Novel Bacteroidetes Isolated from Subsurface Sediments of the Baltic Sea.</title>
        <authorList>
            <person name="Vandieken V."/>
            <person name="Marshall I.P."/>
            <person name="Niemann H."/>
            <person name="Engelen B."/>
            <person name="Cypionka H."/>
        </authorList>
    </citation>
    <scope>NUCLEOTIDE SEQUENCE [LARGE SCALE GENOMIC DNA]</scope>
    <source>
        <strain evidence="2 3">59.16B</strain>
    </source>
</reference>
<sequence>MCKAFHIQGSDYYFAVSVVLATIGAFVLGIAVHRIFSFPVFLYAILVFADALSKSKLFAIAIKALAASFV</sequence>
<feature type="transmembrane region" description="Helical" evidence="1">
    <location>
        <begin position="12"/>
        <end position="30"/>
    </location>
</feature>
<comment type="caution">
    <text evidence="2">The sequence shown here is derived from an EMBL/GenBank/DDBJ whole genome shotgun (WGS) entry which is preliminary data.</text>
</comment>
<proteinExistence type="predicted"/>
<evidence type="ECO:0000313" key="3">
    <source>
        <dbReference type="Proteomes" id="UP000233535"/>
    </source>
</evidence>